<dbReference type="GO" id="GO:0008236">
    <property type="term" value="F:serine-type peptidase activity"/>
    <property type="evidence" value="ECO:0007669"/>
    <property type="project" value="UniProtKB-KW"/>
</dbReference>
<keyword evidence="4" id="KW-0720">Serine protease</keyword>
<dbReference type="AlphaFoldDB" id="A0A3S4DCK8"/>
<dbReference type="Pfam" id="PF01343">
    <property type="entry name" value="Peptidase_S49"/>
    <property type="match status" value="1"/>
</dbReference>
<accession>A0A3S4DCK8</accession>
<dbReference type="CDD" id="cd07023">
    <property type="entry name" value="S49_Sppa_N_C"/>
    <property type="match status" value="1"/>
</dbReference>
<evidence type="ECO:0000256" key="1">
    <source>
        <dbReference type="ARBA" id="ARBA00008683"/>
    </source>
</evidence>
<dbReference type="Gene3D" id="6.20.330.10">
    <property type="match status" value="1"/>
</dbReference>
<dbReference type="PANTHER" id="PTHR42987:SF8">
    <property type="entry name" value="PROTEINASE"/>
    <property type="match status" value="1"/>
</dbReference>
<evidence type="ECO:0000259" key="6">
    <source>
        <dbReference type="Pfam" id="PF01343"/>
    </source>
</evidence>
<dbReference type="InterPro" id="IPR002142">
    <property type="entry name" value="Peptidase_S49"/>
</dbReference>
<dbReference type="GO" id="GO:0006508">
    <property type="term" value="P:proteolysis"/>
    <property type="evidence" value="ECO:0007669"/>
    <property type="project" value="UniProtKB-KW"/>
</dbReference>
<name>A0A3S4DCK8_9BRAD</name>
<feature type="region of interest" description="Disordered" evidence="5">
    <location>
        <begin position="1"/>
        <end position="25"/>
    </location>
</feature>
<dbReference type="InterPro" id="IPR047272">
    <property type="entry name" value="S49_SppA_C"/>
</dbReference>
<dbReference type="Gene3D" id="3.90.226.10">
    <property type="entry name" value="2-enoyl-CoA Hydratase, Chain A, domain 1"/>
    <property type="match status" value="1"/>
</dbReference>
<evidence type="ECO:0000256" key="5">
    <source>
        <dbReference type="SAM" id="MobiDB-lite"/>
    </source>
</evidence>
<gene>
    <name evidence="7" type="primary">sohB</name>
    <name evidence="7" type="ORF">RHODGE_RHODGE_00029</name>
</gene>
<evidence type="ECO:0000256" key="4">
    <source>
        <dbReference type="ARBA" id="ARBA00022825"/>
    </source>
</evidence>
<keyword evidence="8" id="KW-1185">Reference proteome</keyword>
<evidence type="ECO:0000256" key="3">
    <source>
        <dbReference type="ARBA" id="ARBA00022801"/>
    </source>
</evidence>
<keyword evidence="2 7" id="KW-0645">Protease</keyword>
<keyword evidence="3" id="KW-0378">Hydrolase</keyword>
<reference evidence="8" key="1">
    <citation type="submission" date="2018-10" db="EMBL/GenBank/DDBJ databases">
        <authorList>
            <person name="Peiro R."/>
            <person name="Begona"/>
            <person name="Cbmso G."/>
            <person name="Lopez M."/>
            <person name="Gonzalez S."/>
            <person name="Sacristan E."/>
            <person name="Castillo E."/>
        </authorList>
    </citation>
    <scope>NUCLEOTIDE SEQUENCE [LARGE SCALE GENOMIC DNA]</scope>
</reference>
<dbReference type="EMBL" id="UWOC01000002">
    <property type="protein sequence ID" value="VCU06939.1"/>
    <property type="molecule type" value="Genomic_DNA"/>
</dbReference>
<dbReference type="PANTHER" id="PTHR42987">
    <property type="entry name" value="PEPTIDASE S49"/>
    <property type="match status" value="1"/>
</dbReference>
<comment type="similarity">
    <text evidence="1">Belongs to the peptidase S49 family.</text>
</comment>
<feature type="domain" description="Peptidase S49" evidence="6">
    <location>
        <begin position="121"/>
        <end position="259"/>
    </location>
</feature>
<comment type="caution">
    <text evidence="7">The sequence shown here is derived from an EMBL/GenBank/DDBJ whole genome shotgun (WGS) entry which is preliminary data.</text>
</comment>
<dbReference type="RefSeq" id="WP_244601401.1">
    <property type="nucleotide sequence ID" value="NZ_UWOC01000002.1"/>
</dbReference>
<dbReference type="InterPro" id="IPR029045">
    <property type="entry name" value="ClpP/crotonase-like_dom_sf"/>
</dbReference>
<dbReference type="SUPFAM" id="SSF52096">
    <property type="entry name" value="ClpP/crotonase"/>
    <property type="match status" value="1"/>
</dbReference>
<proteinExistence type="inferred from homology"/>
<evidence type="ECO:0000256" key="2">
    <source>
        <dbReference type="ARBA" id="ARBA00022670"/>
    </source>
</evidence>
<sequence length="330" mass="34862">MTAMETARPGGAEGPVSGAQPDGSGGSARLLLDRARRLLRPVLPRRWRDDAVVVPVVRISGVIGMATPLRPGVTLAGLARALDRAFAVRGAKAVALAINSPGGSAAQSHLIFRRIRQLAEEKELPVIAAVEDVGASGGYMIACAADEIVADPASIVGSIGVIGATFGLDRAIERLGIERRIYTAGEHKSSLDPFLPENPEDVARIKAIQEQIHALFIDLVRTRRGARLSGPEKTLFSGEYWVGTTALGHGLVDRLGDLRGYLRERFGKDVVTPLVASERSFLARRLIGATGGSFGDDLFGAGGRSGFPEGLAGDIVSALEARALWSRYGL</sequence>
<protein>
    <submittedName>
        <fullName evidence="7">Protease SohB</fullName>
    </submittedName>
</protein>
<evidence type="ECO:0000313" key="8">
    <source>
        <dbReference type="Proteomes" id="UP000289200"/>
    </source>
</evidence>
<evidence type="ECO:0000313" key="7">
    <source>
        <dbReference type="EMBL" id="VCU06939.1"/>
    </source>
</evidence>
<dbReference type="Proteomes" id="UP000289200">
    <property type="component" value="Unassembled WGS sequence"/>
</dbReference>
<organism evidence="7 8">
    <name type="scientific">Rhodoplanes serenus</name>
    <dbReference type="NCBI Taxonomy" id="200615"/>
    <lineage>
        <taxon>Bacteria</taxon>
        <taxon>Pseudomonadati</taxon>
        <taxon>Pseudomonadota</taxon>
        <taxon>Alphaproteobacteria</taxon>
        <taxon>Hyphomicrobiales</taxon>
        <taxon>Nitrobacteraceae</taxon>
        <taxon>Rhodoplanes</taxon>
    </lineage>
</organism>